<dbReference type="GO" id="GO:0030145">
    <property type="term" value="F:manganese ion binding"/>
    <property type="evidence" value="ECO:0007669"/>
    <property type="project" value="InterPro"/>
</dbReference>
<dbReference type="Gene3D" id="1.10.10.1050">
    <property type="entry name" value="Dcp2, box A domain"/>
    <property type="match status" value="1"/>
</dbReference>
<dbReference type="PROSITE" id="PS00893">
    <property type="entry name" value="NUDIX_BOX"/>
    <property type="match status" value="1"/>
</dbReference>
<sequence>MAEAVATNISSMTLVDWLDDLTVRFLLNLPPTELSSVPRICFQIEEAQWFYEDFIRPLNPQLPSLNLRQFLLALFQHCPLLQGFDAAQHVAVYEEFLSYKTRVPVRGAILMDDSMEKVLLVRGWKKGASWSFPRGKINKDEKDLVCAIREVNEETGFDISATDLVESNLQPDGQVKSIDVTMRDQHMKLYVFRGVALDTHFEPKTRKEISKIQWYNIRDLPGFKKQKGAAGHGQGDASSSKFYMVAPFLGPLKKWIGQQRRKEAGATQAQHARQVSSANEGFQTGVTEYEGETEQELIPDAGVGPTERSADELKRLSSIGGPIPLPVGALTIQPEPVQASNQSNSLLAMLHGNQPAKIIGTLPKTPSEQIDPAFPSQPPQTPHPPNPRHPSSGQLQAQVTHHQFTLPPQHFHQQHSVQQNYPLPSGATGPGSGPSNQPQKSNFANFPPHLQRELLDQHRQHQGISGNLSQGGHVPQFEQQANAAASSFNLYQQIQTPKAQPNTASRGPQQWPFHGQAAPLASPKGPPQVANRPPGLVAQTTQNAQKPLGSESSVPEASSLPQPRLNAHSMELLEVLKSVGGNNAATTSASQRHAQNGQKAGSQQQAALLNLFKKTTLDPEPAQPPAAEGHHTPAPVSPALTDATVKPATKKTERRTTFNEITRTLPPKTKSKSPELPIAGPDQLSIHAKANAQPAEARTMQAPKSDDFTEGRPMSRGKLYNPANPQKFVRASSQSKKPEPGSMPPVATLQKQPARAPPKTQQNQTTHENGQPTPQFSILQRPGSSTGGGPRSPLPQKPLRQEANAPAFQPQVLKRPSTGTYEGERPSSVSHENGDGKKDHLLSLFGKPTSSATPPPPASPQATVTTEPQRSSQHHSGLLSLFNGKTGALSTAKTPEPTPPPAPQLVPERKPSQQATQAHGGPQQQQLLLNLFNKQSSSAASSPGTPISPFMLGYPMAKESPHIKQQLPLPGQALVSRSRLGSIASNASNGTPRPSGQQTPTSATPTAETKDFLLGYLNGVVQKEGSRSSRRQQ</sequence>
<dbReference type="Pfam" id="PF05026">
    <property type="entry name" value="DCP2"/>
    <property type="match status" value="1"/>
</dbReference>
<name>A0AAI8YS28_9PEZI</name>
<feature type="compositionally biased region" description="Polar residues" evidence="9">
    <location>
        <begin position="267"/>
        <end position="286"/>
    </location>
</feature>
<dbReference type="InterPro" id="IPR015797">
    <property type="entry name" value="NUDIX_hydrolase-like_dom_sf"/>
</dbReference>
<dbReference type="InterPro" id="IPR020084">
    <property type="entry name" value="NUDIX_hydrolase_CS"/>
</dbReference>
<dbReference type="PANTHER" id="PTHR23114:SF17">
    <property type="entry name" value="M7GPPPN-MRNA HYDROLASE"/>
    <property type="match status" value="1"/>
</dbReference>
<dbReference type="SUPFAM" id="SSF55811">
    <property type="entry name" value="Nudix"/>
    <property type="match status" value="1"/>
</dbReference>
<dbReference type="Pfam" id="PF00293">
    <property type="entry name" value="NUDIX"/>
    <property type="match status" value="1"/>
</dbReference>
<dbReference type="InterPro" id="IPR007722">
    <property type="entry name" value="DCP2_BoxA"/>
</dbReference>
<feature type="region of interest" description="Disordered" evidence="9">
    <location>
        <begin position="495"/>
        <end position="562"/>
    </location>
</feature>
<keyword evidence="4" id="KW-0963">Cytoplasm</keyword>
<dbReference type="GO" id="GO:0140933">
    <property type="term" value="F:5'-(N(7)-methylguanosine 5'-triphospho)-[mRNA] hydrolase activity"/>
    <property type="evidence" value="ECO:0007669"/>
    <property type="project" value="InterPro"/>
</dbReference>
<evidence type="ECO:0000256" key="6">
    <source>
        <dbReference type="ARBA" id="ARBA00022801"/>
    </source>
</evidence>
<feature type="compositionally biased region" description="Polar residues" evidence="9">
    <location>
        <begin position="495"/>
        <end position="508"/>
    </location>
</feature>
<dbReference type="PROSITE" id="PS51462">
    <property type="entry name" value="NUDIX"/>
    <property type="match status" value="1"/>
</dbReference>
<feature type="compositionally biased region" description="Low complexity" evidence="9">
    <location>
        <begin position="913"/>
        <end position="935"/>
    </location>
</feature>
<dbReference type="GO" id="GO:0000184">
    <property type="term" value="P:nuclear-transcribed mRNA catabolic process, nonsense-mediated decay"/>
    <property type="evidence" value="ECO:0007669"/>
    <property type="project" value="InterPro"/>
</dbReference>
<keyword evidence="5" id="KW-0479">Metal-binding</keyword>
<evidence type="ECO:0000256" key="8">
    <source>
        <dbReference type="ARBA" id="ARBA00023211"/>
    </source>
</evidence>
<gene>
    <name evidence="11" type="ORF">LECACI_7A000954</name>
</gene>
<dbReference type="GO" id="GO:0000932">
    <property type="term" value="C:P-body"/>
    <property type="evidence" value="ECO:0007669"/>
    <property type="project" value="TreeGrafter"/>
</dbReference>
<feature type="compositionally biased region" description="Polar residues" evidence="9">
    <location>
        <begin position="759"/>
        <end position="778"/>
    </location>
</feature>
<proteinExistence type="inferred from homology"/>
<keyword evidence="6" id="KW-0378">Hydrolase</keyword>
<dbReference type="InterPro" id="IPR000086">
    <property type="entry name" value="NUDIX_hydrolase_dom"/>
</dbReference>
<evidence type="ECO:0000256" key="9">
    <source>
        <dbReference type="SAM" id="MobiDB-lite"/>
    </source>
</evidence>
<feature type="region of interest" description="Disordered" evidence="9">
    <location>
        <begin position="616"/>
        <end position="1010"/>
    </location>
</feature>
<evidence type="ECO:0000256" key="7">
    <source>
        <dbReference type="ARBA" id="ARBA00022884"/>
    </source>
</evidence>
<dbReference type="InterPro" id="IPR036189">
    <property type="entry name" value="DCP2_BoxA_sf"/>
</dbReference>
<evidence type="ECO:0000256" key="3">
    <source>
        <dbReference type="ARBA" id="ARBA00005279"/>
    </source>
</evidence>
<feature type="region of interest" description="Disordered" evidence="9">
    <location>
        <begin position="357"/>
        <end position="398"/>
    </location>
</feature>
<keyword evidence="12" id="KW-1185">Reference proteome</keyword>
<feature type="domain" description="Nudix hydrolase" evidence="10">
    <location>
        <begin position="101"/>
        <end position="236"/>
    </location>
</feature>
<dbReference type="PANTHER" id="PTHR23114">
    <property type="entry name" value="M7GPPPN-MRNA HYDROLASE"/>
    <property type="match status" value="1"/>
</dbReference>
<feature type="compositionally biased region" description="Polar residues" evidence="9">
    <location>
        <begin position="538"/>
        <end position="561"/>
    </location>
</feature>
<keyword evidence="8" id="KW-0464">Manganese</keyword>
<dbReference type="GO" id="GO:0000290">
    <property type="term" value="P:deadenylation-dependent decapping of nuclear-transcribed mRNA"/>
    <property type="evidence" value="ECO:0007669"/>
    <property type="project" value="InterPro"/>
</dbReference>
<evidence type="ECO:0000313" key="11">
    <source>
        <dbReference type="EMBL" id="CAK3806887.1"/>
    </source>
</evidence>
<evidence type="ECO:0000313" key="12">
    <source>
        <dbReference type="Proteomes" id="UP001296104"/>
    </source>
</evidence>
<evidence type="ECO:0000256" key="4">
    <source>
        <dbReference type="ARBA" id="ARBA00022490"/>
    </source>
</evidence>
<feature type="compositionally biased region" description="Polar residues" evidence="9">
    <location>
        <begin position="936"/>
        <end position="945"/>
    </location>
</feature>
<evidence type="ECO:0000256" key="5">
    <source>
        <dbReference type="ARBA" id="ARBA00022723"/>
    </source>
</evidence>
<comment type="cofactor">
    <cofactor evidence="1">
        <name>Mn(2+)</name>
        <dbReference type="ChEBI" id="CHEBI:29035"/>
    </cofactor>
</comment>
<accession>A0AAI8YS28</accession>
<evidence type="ECO:0000256" key="2">
    <source>
        <dbReference type="ARBA" id="ARBA00004496"/>
    </source>
</evidence>
<dbReference type="AlphaFoldDB" id="A0AAI8YS28"/>
<dbReference type="InterPro" id="IPR044099">
    <property type="entry name" value="Dcp2_NUDIX"/>
</dbReference>
<feature type="compositionally biased region" description="Pro residues" evidence="9">
    <location>
        <begin position="375"/>
        <end position="388"/>
    </location>
</feature>
<dbReference type="SMART" id="SM01125">
    <property type="entry name" value="DCP2"/>
    <property type="match status" value="1"/>
</dbReference>
<dbReference type="CDD" id="cd03672">
    <property type="entry name" value="NUDIX_Dcp2p_Nudt20"/>
    <property type="match status" value="1"/>
</dbReference>
<evidence type="ECO:0000259" key="10">
    <source>
        <dbReference type="PROSITE" id="PS51462"/>
    </source>
</evidence>
<reference evidence="11" key="1">
    <citation type="submission" date="2023-11" db="EMBL/GenBank/DDBJ databases">
        <authorList>
            <person name="Alioto T."/>
            <person name="Alioto T."/>
            <person name="Gomez Garrido J."/>
        </authorList>
    </citation>
    <scope>NUCLEOTIDE SEQUENCE</scope>
</reference>
<evidence type="ECO:0000256" key="1">
    <source>
        <dbReference type="ARBA" id="ARBA00001936"/>
    </source>
</evidence>
<comment type="caution">
    <text evidence="11">The sequence shown here is derived from an EMBL/GenBank/DDBJ whole genome shotgun (WGS) entry which is preliminary data.</text>
</comment>
<feature type="compositionally biased region" description="Basic and acidic residues" evidence="9">
    <location>
        <begin position="832"/>
        <end position="841"/>
    </location>
</feature>
<feature type="region of interest" description="Disordered" evidence="9">
    <location>
        <begin position="411"/>
        <end position="445"/>
    </location>
</feature>
<feature type="compositionally biased region" description="Polar residues" evidence="9">
    <location>
        <begin position="983"/>
        <end position="1007"/>
    </location>
</feature>
<dbReference type="FunFam" id="3.90.79.10:FF:000003">
    <property type="entry name" value="M7GpppN-mRNA hydrolase isoform 2"/>
    <property type="match status" value="1"/>
</dbReference>
<dbReference type="Gene3D" id="3.90.79.10">
    <property type="entry name" value="Nucleoside Triphosphate Pyrophosphohydrolase"/>
    <property type="match status" value="1"/>
</dbReference>
<dbReference type="Proteomes" id="UP001296104">
    <property type="component" value="Unassembled WGS sequence"/>
</dbReference>
<dbReference type="SUPFAM" id="SSF140586">
    <property type="entry name" value="Dcp2 domain-like"/>
    <property type="match status" value="1"/>
</dbReference>
<feature type="region of interest" description="Disordered" evidence="9">
    <location>
        <begin position="583"/>
        <end position="603"/>
    </location>
</feature>
<keyword evidence="7" id="KW-0694">RNA-binding</keyword>
<organism evidence="11 12">
    <name type="scientific">Lecanosticta acicola</name>
    <dbReference type="NCBI Taxonomy" id="111012"/>
    <lineage>
        <taxon>Eukaryota</taxon>
        <taxon>Fungi</taxon>
        <taxon>Dikarya</taxon>
        <taxon>Ascomycota</taxon>
        <taxon>Pezizomycotina</taxon>
        <taxon>Dothideomycetes</taxon>
        <taxon>Dothideomycetidae</taxon>
        <taxon>Mycosphaerellales</taxon>
        <taxon>Mycosphaerellaceae</taxon>
        <taxon>Lecanosticta</taxon>
    </lineage>
</organism>
<dbReference type="EMBL" id="CAVMBE010000003">
    <property type="protein sequence ID" value="CAK3806887.1"/>
    <property type="molecule type" value="Genomic_DNA"/>
</dbReference>
<feature type="region of interest" description="Disordered" evidence="9">
    <location>
        <begin position="259"/>
        <end position="309"/>
    </location>
</feature>
<dbReference type="GO" id="GO:0003723">
    <property type="term" value="F:RNA binding"/>
    <property type="evidence" value="ECO:0007669"/>
    <property type="project" value="UniProtKB-KW"/>
</dbReference>
<protein>
    <submittedName>
        <fullName evidence="11">mRNA decapping complex subunit 2</fullName>
    </submittedName>
</protein>
<comment type="similarity">
    <text evidence="3">Belongs to the Nudix hydrolase family. DCP2 subfamily.</text>
</comment>
<comment type="subcellular location">
    <subcellularLocation>
        <location evidence="2">Cytoplasm</location>
    </subcellularLocation>
</comment>